<evidence type="ECO:0000256" key="1">
    <source>
        <dbReference type="SAM" id="MobiDB-lite"/>
    </source>
</evidence>
<dbReference type="Proteomes" id="UP000824890">
    <property type="component" value="Unassembled WGS sequence"/>
</dbReference>
<feature type="compositionally biased region" description="Basic and acidic residues" evidence="1">
    <location>
        <begin position="14"/>
        <end position="23"/>
    </location>
</feature>
<proteinExistence type="predicted"/>
<organism evidence="2 3">
    <name type="scientific">Brassica napus</name>
    <name type="common">Rape</name>
    <dbReference type="NCBI Taxonomy" id="3708"/>
    <lineage>
        <taxon>Eukaryota</taxon>
        <taxon>Viridiplantae</taxon>
        <taxon>Streptophyta</taxon>
        <taxon>Embryophyta</taxon>
        <taxon>Tracheophyta</taxon>
        <taxon>Spermatophyta</taxon>
        <taxon>Magnoliopsida</taxon>
        <taxon>eudicotyledons</taxon>
        <taxon>Gunneridae</taxon>
        <taxon>Pentapetalae</taxon>
        <taxon>rosids</taxon>
        <taxon>malvids</taxon>
        <taxon>Brassicales</taxon>
        <taxon>Brassicaceae</taxon>
        <taxon>Brassiceae</taxon>
        <taxon>Brassica</taxon>
    </lineage>
</organism>
<comment type="caution">
    <text evidence="2">The sequence shown here is derived from an EMBL/GenBank/DDBJ whole genome shotgun (WGS) entry which is preliminary data.</text>
</comment>
<sequence length="41" mass="4604">MTTTRRLHGIPSRIHTDGSIDGRLGHNKRRSNIYLSGLMNA</sequence>
<evidence type="ECO:0000313" key="2">
    <source>
        <dbReference type="EMBL" id="KAH0898913.1"/>
    </source>
</evidence>
<accession>A0ABQ8B389</accession>
<evidence type="ECO:0000313" key="3">
    <source>
        <dbReference type="Proteomes" id="UP000824890"/>
    </source>
</evidence>
<feature type="region of interest" description="Disordered" evidence="1">
    <location>
        <begin position="1"/>
        <end position="23"/>
    </location>
</feature>
<name>A0ABQ8B389_BRANA</name>
<gene>
    <name evidence="2" type="ORF">HID58_048481</name>
</gene>
<keyword evidence="3" id="KW-1185">Reference proteome</keyword>
<reference evidence="2 3" key="1">
    <citation type="submission" date="2021-05" db="EMBL/GenBank/DDBJ databases">
        <title>Genome Assembly of Synthetic Allotetraploid Brassica napus Reveals Homoeologous Exchanges between Subgenomes.</title>
        <authorList>
            <person name="Davis J.T."/>
        </authorList>
    </citation>
    <scope>NUCLEOTIDE SEQUENCE [LARGE SCALE GENOMIC DNA]</scope>
    <source>
        <strain evidence="3">cv. Da-Ae</strain>
        <tissue evidence="2">Seedling</tissue>
    </source>
</reference>
<protein>
    <submittedName>
        <fullName evidence="2">Uncharacterized protein</fullName>
    </submittedName>
</protein>
<dbReference type="EMBL" id="JAGKQM010000012">
    <property type="protein sequence ID" value="KAH0898913.1"/>
    <property type="molecule type" value="Genomic_DNA"/>
</dbReference>